<dbReference type="SUPFAM" id="SSF52768">
    <property type="entry name" value="Arginase/deacetylase"/>
    <property type="match status" value="1"/>
</dbReference>
<protein>
    <submittedName>
        <fullName evidence="6">Arginase</fullName>
    </submittedName>
</protein>
<dbReference type="EMBL" id="BMAT01003693">
    <property type="protein sequence ID" value="GFR60836.1"/>
    <property type="molecule type" value="Genomic_DNA"/>
</dbReference>
<evidence type="ECO:0000256" key="2">
    <source>
        <dbReference type="ARBA" id="ARBA00022801"/>
    </source>
</evidence>
<dbReference type="GO" id="GO:0005829">
    <property type="term" value="C:cytosol"/>
    <property type="evidence" value="ECO:0007669"/>
    <property type="project" value="TreeGrafter"/>
</dbReference>
<evidence type="ECO:0000256" key="5">
    <source>
        <dbReference type="RuleBase" id="RU003684"/>
    </source>
</evidence>
<dbReference type="InterPro" id="IPR020855">
    <property type="entry name" value="Ureohydrolase_Mn_BS"/>
</dbReference>
<dbReference type="PROSITE" id="PS51409">
    <property type="entry name" value="ARGINASE_2"/>
    <property type="match status" value="1"/>
</dbReference>
<dbReference type="GO" id="GO:0005634">
    <property type="term" value="C:nucleus"/>
    <property type="evidence" value="ECO:0007669"/>
    <property type="project" value="TreeGrafter"/>
</dbReference>
<organism evidence="6 7">
    <name type="scientific">Elysia marginata</name>
    <dbReference type="NCBI Taxonomy" id="1093978"/>
    <lineage>
        <taxon>Eukaryota</taxon>
        <taxon>Metazoa</taxon>
        <taxon>Spiralia</taxon>
        <taxon>Lophotrochozoa</taxon>
        <taxon>Mollusca</taxon>
        <taxon>Gastropoda</taxon>
        <taxon>Heterobranchia</taxon>
        <taxon>Euthyneura</taxon>
        <taxon>Panpulmonata</taxon>
        <taxon>Sacoglossa</taxon>
        <taxon>Placobranchoidea</taxon>
        <taxon>Plakobranchidae</taxon>
        <taxon>Elysia</taxon>
    </lineage>
</organism>
<proteinExistence type="inferred from homology"/>
<dbReference type="GO" id="GO:0004053">
    <property type="term" value="F:arginase activity"/>
    <property type="evidence" value="ECO:0007669"/>
    <property type="project" value="UniProtKB-ARBA"/>
</dbReference>
<dbReference type="PROSITE" id="PS01053">
    <property type="entry name" value="ARGINASE_1"/>
    <property type="match status" value="1"/>
</dbReference>
<keyword evidence="2 5" id="KW-0378">Hydrolase</keyword>
<comment type="caution">
    <text evidence="6">The sequence shown here is derived from an EMBL/GenBank/DDBJ whole genome shotgun (WGS) entry which is preliminary data.</text>
</comment>
<evidence type="ECO:0000313" key="7">
    <source>
        <dbReference type="Proteomes" id="UP000762676"/>
    </source>
</evidence>
<dbReference type="GO" id="GO:0030145">
    <property type="term" value="F:manganese ion binding"/>
    <property type="evidence" value="ECO:0007669"/>
    <property type="project" value="TreeGrafter"/>
</dbReference>
<gene>
    <name evidence="6" type="ORF">ElyMa_001833100</name>
</gene>
<dbReference type="InterPro" id="IPR023696">
    <property type="entry name" value="Ureohydrolase_dom_sf"/>
</dbReference>
<comment type="similarity">
    <text evidence="4 5">Belongs to the arginase family.</text>
</comment>
<dbReference type="AlphaFoldDB" id="A0AAV4EK17"/>
<evidence type="ECO:0000256" key="4">
    <source>
        <dbReference type="PROSITE-ProRule" id="PRU00742"/>
    </source>
</evidence>
<evidence type="ECO:0000256" key="3">
    <source>
        <dbReference type="ARBA" id="ARBA00023211"/>
    </source>
</evidence>
<sequence>MFLFRGNRSIHLSFDVDALDPGIVPSTGTPVRNGLDFRQALRIAKIVHNTRRMSVMDVVELNPLLSPPSSAIRSAQVMVEIIARAFTGKRMRHVSIHDYDRLE</sequence>
<reference evidence="6 7" key="1">
    <citation type="journal article" date="2021" name="Elife">
        <title>Chloroplast acquisition without the gene transfer in kleptoplastic sea slugs, Plakobranchus ocellatus.</title>
        <authorList>
            <person name="Maeda T."/>
            <person name="Takahashi S."/>
            <person name="Yoshida T."/>
            <person name="Shimamura S."/>
            <person name="Takaki Y."/>
            <person name="Nagai Y."/>
            <person name="Toyoda A."/>
            <person name="Suzuki Y."/>
            <person name="Arimoto A."/>
            <person name="Ishii H."/>
            <person name="Satoh N."/>
            <person name="Nishiyama T."/>
            <person name="Hasebe M."/>
            <person name="Maruyama T."/>
            <person name="Minagawa J."/>
            <person name="Obokata J."/>
            <person name="Shigenobu S."/>
        </authorList>
    </citation>
    <scope>NUCLEOTIDE SEQUENCE [LARGE SCALE GENOMIC DNA]</scope>
</reference>
<dbReference type="PANTHER" id="PTHR43782:SF3">
    <property type="entry name" value="ARGINASE"/>
    <property type="match status" value="1"/>
</dbReference>
<evidence type="ECO:0000313" key="6">
    <source>
        <dbReference type="EMBL" id="GFR60836.1"/>
    </source>
</evidence>
<dbReference type="PRINTS" id="PR00116">
    <property type="entry name" value="ARGINASE"/>
</dbReference>
<keyword evidence="3" id="KW-0464">Manganese</keyword>
<accession>A0AAV4EK17</accession>
<dbReference type="Pfam" id="PF00491">
    <property type="entry name" value="Arginase"/>
    <property type="match status" value="1"/>
</dbReference>
<keyword evidence="7" id="KW-1185">Reference proteome</keyword>
<dbReference type="Gene3D" id="3.40.800.10">
    <property type="entry name" value="Ureohydrolase domain"/>
    <property type="match status" value="1"/>
</dbReference>
<dbReference type="PANTHER" id="PTHR43782">
    <property type="entry name" value="ARGINASE"/>
    <property type="match status" value="1"/>
</dbReference>
<keyword evidence="1" id="KW-0479">Metal-binding</keyword>
<evidence type="ECO:0000256" key="1">
    <source>
        <dbReference type="ARBA" id="ARBA00022723"/>
    </source>
</evidence>
<dbReference type="Proteomes" id="UP000762676">
    <property type="component" value="Unassembled WGS sequence"/>
</dbReference>
<name>A0AAV4EK17_9GAST</name>
<dbReference type="InterPro" id="IPR006035">
    <property type="entry name" value="Ureohydrolase"/>
</dbReference>